<accession>A0A9P1FSC0</accession>
<dbReference type="AlphaFoldDB" id="A0A9P1FSC0"/>
<comment type="caution">
    <text evidence="1">The sequence shown here is derived from an EMBL/GenBank/DDBJ whole genome shotgun (WGS) entry which is preliminary data.</text>
</comment>
<dbReference type="EMBL" id="CAMXCT030000908">
    <property type="protein sequence ID" value="CAL4771994.1"/>
    <property type="molecule type" value="Genomic_DNA"/>
</dbReference>
<proteinExistence type="predicted"/>
<organism evidence="1">
    <name type="scientific">Cladocopium goreaui</name>
    <dbReference type="NCBI Taxonomy" id="2562237"/>
    <lineage>
        <taxon>Eukaryota</taxon>
        <taxon>Sar</taxon>
        <taxon>Alveolata</taxon>
        <taxon>Dinophyceae</taxon>
        <taxon>Suessiales</taxon>
        <taxon>Symbiodiniaceae</taxon>
        <taxon>Cladocopium</taxon>
    </lineage>
</organism>
<reference evidence="2" key="2">
    <citation type="submission" date="2024-04" db="EMBL/GenBank/DDBJ databases">
        <authorList>
            <person name="Chen Y."/>
            <person name="Shah S."/>
            <person name="Dougan E. K."/>
            <person name="Thang M."/>
            <person name="Chan C."/>
        </authorList>
    </citation>
    <scope>NUCLEOTIDE SEQUENCE [LARGE SCALE GENOMIC DNA]</scope>
</reference>
<name>A0A9P1FSC0_9DINO</name>
<reference evidence="1" key="1">
    <citation type="submission" date="2022-10" db="EMBL/GenBank/DDBJ databases">
        <authorList>
            <person name="Chen Y."/>
            <person name="Dougan E. K."/>
            <person name="Chan C."/>
            <person name="Rhodes N."/>
            <person name="Thang M."/>
        </authorList>
    </citation>
    <scope>NUCLEOTIDE SEQUENCE</scope>
</reference>
<evidence type="ECO:0000313" key="3">
    <source>
        <dbReference type="Proteomes" id="UP001152797"/>
    </source>
</evidence>
<dbReference type="Proteomes" id="UP001152797">
    <property type="component" value="Unassembled WGS sequence"/>
</dbReference>
<sequence length="215" mass="23404">MVAQKRSEVNVGQIQARGVQIGNLIERELELAPHVEDAIVNNFGRVQDEVVHPTEWLDDVRAKLAELLQRNRCDGLPEVCDVEPINNGSYKTVVRALGATCWNTGHMVTEDPAAFAAKWLYQGAPAGLSPSIDLKGVCAEVDDDSPELDDASPATDFDTFSNYDGVETNPDEAAEFLGAIPVLSKLGCIVKENINIDTGQVTKKTRIILDCKKSL</sequence>
<evidence type="ECO:0000313" key="1">
    <source>
        <dbReference type="EMBL" id="CAI3984682.1"/>
    </source>
</evidence>
<dbReference type="EMBL" id="CAMXCT010000908">
    <property type="protein sequence ID" value="CAI3984682.1"/>
    <property type="molecule type" value="Genomic_DNA"/>
</dbReference>
<evidence type="ECO:0000313" key="2">
    <source>
        <dbReference type="EMBL" id="CAL1138057.1"/>
    </source>
</evidence>
<gene>
    <name evidence="1" type="ORF">C1SCF055_LOCUS12203</name>
</gene>
<protein>
    <submittedName>
        <fullName evidence="1">Uncharacterized protein</fullName>
    </submittedName>
</protein>
<dbReference type="EMBL" id="CAMXCT020000908">
    <property type="protein sequence ID" value="CAL1138057.1"/>
    <property type="molecule type" value="Genomic_DNA"/>
</dbReference>
<feature type="non-terminal residue" evidence="1">
    <location>
        <position position="215"/>
    </location>
</feature>
<keyword evidence="3" id="KW-1185">Reference proteome</keyword>